<comment type="caution">
    <text evidence="1">The sequence shown here is derived from an EMBL/GenBank/DDBJ whole genome shotgun (WGS) entry which is preliminary data.</text>
</comment>
<gene>
    <name evidence="1" type="ORF">NDU88_006297</name>
</gene>
<dbReference type="Proteomes" id="UP001066276">
    <property type="component" value="Chromosome 1_1"/>
</dbReference>
<evidence type="ECO:0000313" key="1">
    <source>
        <dbReference type="EMBL" id="KAJ1218720.1"/>
    </source>
</evidence>
<organism evidence="1 2">
    <name type="scientific">Pleurodeles waltl</name>
    <name type="common">Iberian ribbed newt</name>
    <dbReference type="NCBI Taxonomy" id="8319"/>
    <lineage>
        <taxon>Eukaryota</taxon>
        <taxon>Metazoa</taxon>
        <taxon>Chordata</taxon>
        <taxon>Craniata</taxon>
        <taxon>Vertebrata</taxon>
        <taxon>Euteleostomi</taxon>
        <taxon>Amphibia</taxon>
        <taxon>Batrachia</taxon>
        <taxon>Caudata</taxon>
        <taxon>Salamandroidea</taxon>
        <taxon>Salamandridae</taxon>
        <taxon>Pleurodelinae</taxon>
        <taxon>Pleurodeles</taxon>
    </lineage>
</organism>
<dbReference type="EMBL" id="JANPWB010000001">
    <property type="protein sequence ID" value="KAJ1218720.1"/>
    <property type="molecule type" value="Genomic_DNA"/>
</dbReference>
<proteinExistence type="predicted"/>
<reference evidence="1" key="1">
    <citation type="journal article" date="2022" name="bioRxiv">
        <title>Sequencing and chromosome-scale assembly of the giantPleurodeles waltlgenome.</title>
        <authorList>
            <person name="Brown T."/>
            <person name="Elewa A."/>
            <person name="Iarovenko S."/>
            <person name="Subramanian E."/>
            <person name="Araus A.J."/>
            <person name="Petzold A."/>
            <person name="Susuki M."/>
            <person name="Suzuki K.-i.T."/>
            <person name="Hayashi T."/>
            <person name="Toyoda A."/>
            <person name="Oliveira C."/>
            <person name="Osipova E."/>
            <person name="Leigh N.D."/>
            <person name="Simon A."/>
            <person name="Yun M.H."/>
        </authorList>
    </citation>
    <scope>NUCLEOTIDE SEQUENCE</scope>
    <source>
        <strain evidence="1">20211129_DDA</strain>
        <tissue evidence="1">Liver</tissue>
    </source>
</reference>
<name>A0AAV7WXU6_PLEWA</name>
<dbReference type="AlphaFoldDB" id="A0AAV7WXU6"/>
<keyword evidence="2" id="KW-1185">Reference proteome</keyword>
<protein>
    <submittedName>
        <fullName evidence="1">Uncharacterized protein</fullName>
    </submittedName>
</protein>
<accession>A0AAV7WXU6</accession>
<evidence type="ECO:0000313" key="2">
    <source>
        <dbReference type="Proteomes" id="UP001066276"/>
    </source>
</evidence>
<sequence length="78" mass="8988">MRHEVVALRCCTDRGVYAKRELLHDELPPVLLNEKMGKKDKSQKNYNFIYAKPPDPEMGILKIPLLRPASLILMEIPT</sequence>